<feature type="region of interest" description="Disordered" evidence="1">
    <location>
        <begin position="265"/>
        <end position="284"/>
    </location>
</feature>
<dbReference type="Proteomes" id="UP000295455">
    <property type="component" value="Unassembled WGS sequence"/>
</dbReference>
<feature type="signal peptide" evidence="2">
    <location>
        <begin position="1"/>
        <end position="20"/>
    </location>
</feature>
<comment type="caution">
    <text evidence="3">The sequence shown here is derived from an EMBL/GenBank/DDBJ whole genome shotgun (WGS) entry which is preliminary data.</text>
</comment>
<dbReference type="RefSeq" id="WP_132213812.1">
    <property type="nucleotide sequence ID" value="NZ_OX156936.1"/>
</dbReference>
<gene>
    <name evidence="3" type="ORF">EV196_101113</name>
</gene>
<protein>
    <recommendedName>
        <fullName evidence="5">Carboxypeptidase-like protein</fullName>
    </recommendedName>
</protein>
<evidence type="ECO:0000313" key="4">
    <source>
        <dbReference type="Proteomes" id="UP000295455"/>
    </source>
</evidence>
<feature type="chain" id="PRO_5020802930" description="Carboxypeptidase-like protein" evidence="2">
    <location>
        <begin position="21"/>
        <end position="506"/>
    </location>
</feature>
<evidence type="ECO:0000313" key="3">
    <source>
        <dbReference type="EMBL" id="TCL68695.1"/>
    </source>
</evidence>
<evidence type="ECO:0000256" key="1">
    <source>
        <dbReference type="SAM" id="MobiDB-lite"/>
    </source>
</evidence>
<dbReference type="AlphaFoldDB" id="A0A4R1RQM4"/>
<keyword evidence="4" id="KW-1185">Reference proteome</keyword>
<name>A0A4R1RQM4_9FLAO</name>
<sequence length="506" mass="59143">MKHFYLVYLAFISISFYSFSQESINAKILDSISNKPVAFATISINKSSGVISNDTGNFLMYLNKKASEKDSLIIRCLGYESKRYLVKKFQDSIVFLHPKSIELDEILVTNKNYSTEEIIEKAKENLAKNYEYNITKSKLFYRVSNATKILKNDVTIKETSIPELNQTFADSVLKAVPKYNEEHSEILANLYNETSKNEAKLDIIKAAYLFDKNTELNFDAYEKKIQSILKKHVKRDSYFKIKSGIFGTKQDIDAAFFDSEKTEKPNETDAFIEEKKKEEQDRKNNFSKYKKSDISNLQRNSFTFEDSDLNFLEKSNRYNFKLEDYSYLNDDFVYKISFNPKRSEDYKGIIYINTADFAILRVDYQNTKDLKNFNLLGVSYKAFLKKGTLIYNKNSKNKYSLKYVEEETANKFGFKRPLKIIEKNKHTKGRRKQNELTADLHFILYNSEKKEMIVFENETISESTFLNFEEKPNITPVSLSKYDADFWKGETIIEPNEAIKAFKSLE</sequence>
<reference evidence="3 4" key="1">
    <citation type="submission" date="2019-03" db="EMBL/GenBank/DDBJ databases">
        <title>Genomic Encyclopedia of Type Strains, Phase IV (KMG-IV): sequencing the most valuable type-strain genomes for metagenomic binning, comparative biology and taxonomic classification.</title>
        <authorList>
            <person name="Goeker M."/>
        </authorList>
    </citation>
    <scope>NUCLEOTIDE SEQUENCE [LARGE SCALE GENOMIC DNA]</scope>
    <source>
        <strain evidence="3 4">DSM 18792</strain>
    </source>
</reference>
<dbReference type="Pfam" id="PF13715">
    <property type="entry name" value="CarbopepD_reg_2"/>
    <property type="match status" value="1"/>
</dbReference>
<proteinExistence type="predicted"/>
<evidence type="ECO:0008006" key="5">
    <source>
        <dbReference type="Google" id="ProtNLM"/>
    </source>
</evidence>
<evidence type="ECO:0000256" key="2">
    <source>
        <dbReference type="SAM" id="SignalP"/>
    </source>
</evidence>
<dbReference type="OrthoDB" id="1433475at2"/>
<accession>A0A4R1RQM4</accession>
<organism evidence="3 4">
    <name type="scientific">Mariniflexile fucanivorans</name>
    <dbReference type="NCBI Taxonomy" id="264023"/>
    <lineage>
        <taxon>Bacteria</taxon>
        <taxon>Pseudomonadati</taxon>
        <taxon>Bacteroidota</taxon>
        <taxon>Flavobacteriia</taxon>
        <taxon>Flavobacteriales</taxon>
        <taxon>Flavobacteriaceae</taxon>
        <taxon>Mariniflexile</taxon>
    </lineage>
</organism>
<keyword evidence="2" id="KW-0732">Signal</keyword>
<dbReference type="EMBL" id="SLUP01000001">
    <property type="protein sequence ID" value="TCL68695.1"/>
    <property type="molecule type" value="Genomic_DNA"/>
</dbReference>